<keyword evidence="6 13" id="KW-0863">Zinc-finger</keyword>
<evidence type="ECO:0000256" key="6">
    <source>
        <dbReference type="ARBA" id="ARBA00022771"/>
    </source>
</evidence>
<evidence type="ECO:0000313" key="16">
    <source>
        <dbReference type="Proteomes" id="UP000186594"/>
    </source>
</evidence>
<dbReference type="AlphaFoldDB" id="A0A1U7LMW3"/>
<dbReference type="PANTHER" id="PTHR11239:SF12">
    <property type="entry name" value="DNA-DIRECTED RNA POLYMERASE III SUBUNIT RPC10"/>
    <property type="match status" value="1"/>
</dbReference>
<feature type="binding site" evidence="12">
    <location>
        <position position="26"/>
    </location>
    <ligand>
        <name>Zn(2+)</name>
        <dbReference type="ChEBI" id="CHEBI:29105"/>
        <label>2</label>
    </ligand>
</feature>
<sequence>MKKKAVDDVLGGEKAWDNVDRTDAQCPNDSCNNQRAYFFQLQIRSADEPSSTFYKCTECAHQWREN</sequence>
<organism evidence="15 16">
    <name type="scientific">Neolecta irregularis (strain DAH-3)</name>
    <dbReference type="NCBI Taxonomy" id="1198029"/>
    <lineage>
        <taxon>Eukaryota</taxon>
        <taxon>Fungi</taxon>
        <taxon>Dikarya</taxon>
        <taxon>Ascomycota</taxon>
        <taxon>Taphrinomycotina</taxon>
        <taxon>Neolectales</taxon>
        <taxon>Neolectaceae</taxon>
        <taxon>Neolecta</taxon>
    </lineage>
</organism>
<dbReference type="GO" id="GO:0003899">
    <property type="term" value="F:DNA-directed RNA polymerase activity"/>
    <property type="evidence" value="ECO:0007669"/>
    <property type="project" value="EnsemblFungi"/>
</dbReference>
<dbReference type="GO" id="GO:0003676">
    <property type="term" value="F:nucleic acid binding"/>
    <property type="evidence" value="ECO:0007669"/>
    <property type="project" value="InterPro"/>
</dbReference>
<keyword evidence="5 12" id="KW-0479">Metal-binding</keyword>
<evidence type="ECO:0000256" key="5">
    <source>
        <dbReference type="ARBA" id="ARBA00022723"/>
    </source>
</evidence>
<dbReference type="GO" id="GO:0008270">
    <property type="term" value="F:zinc ion binding"/>
    <property type="evidence" value="ECO:0007669"/>
    <property type="project" value="UniProtKB-KW"/>
</dbReference>
<keyword evidence="16" id="KW-1185">Reference proteome</keyword>
<feature type="binding site" evidence="12">
    <location>
        <position position="59"/>
    </location>
    <ligand>
        <name>Zn(2+)</name>
        <dbReference type="ChEBI" id="CHEBI:29105"/>
        <label>2</label>
    </ligand>
</feature>
<dbReference type="PIRSF" id="PIRSF005586">
    <property type="entry name" value="RNApol_RpoM"/>
    <property type="match status" value="1"/>
</dbReference>
<dbReference type="PANTHER" id="PTHR11239">
    <property type="entry name" value="DNA-DIRECTED RNA POLYMERASE"/>
    <property type="match status" value="1"/>
</dbReference>
<evidence type="ECO:0000256" key="8">
    <source>
        <dbReference type="ARBA" id="ARBA00023163"/>
    </source>
</evidence>
<keyword evidence="4 15" id="KW-0240">DNA-directed RNA polymerase</keyword>
<keyword evidence="8" id="KW-0804">Transcription</keyword>
<comment type="subcellular location">
    <subcellularLocation>
        <location evidence="1">Nucleus</location>
    </subcellularLocation>
</comment>
<evidence type="ECO:0000256" key="9">
    <source>
        <dbReference type="ARBA" id="ARBA00023242"/>
    </source>
</evidence>
<dbReference type="GO" id="GO:0005666">
    <property type="term" value="C:RNA polymerase III complex"/>
    <property type="evidence" value="ECO:0007669"/>
    <property type="project" value="EnsemblFungi"/>
</dbReference>
<proteinExistence type="inferred from homology"/>
<dbReference type="Proteomes" id="UP000186594">
    <property type="component" value="Unassembled WGS sequence"/>
</dbReference>
<dbReference type="FunFam" id="2.20.25.10:FF:000005">
    <property type="entry name" value="DNA-directed RNA polymerase subunit"/>
    <property type="match status" value="1"/>
</dbReference>
<evidence type="ECO:0000256" key="1">
    <source>
        <dbReference type="ARBA" id="ARBA00004123"/>
    </source>
</evidence>
<dbReference type="STRING" id="1198029.A0A1U7LMW3"/>
<evidence type="ECO:0000256" key="4">
    <source>
        <dbReference type="ARBA" id="ARBA00022478"/>
    </source>
</evidence>
<dbReference type="PROSITE" id="PS51133">
    <property type="entry name" value="ZF_TFIIS_2"/>
    <property type="match status" value="1"/>
</dbReference>
<comment type="caution">
    <text evidence="15">The sequence shown here is derived from an EMBL/GenBank/DDBJ whole genome shotgun (WGS) entry which is preliminary data.</text>
</comment>
<dbReference type="InterPro" id="IPR012164">
    <property type="entry name" value="Rpa12/Rpb9/Rpc10/TFS"/>
</dbReference>
<dbReference type="GO" id="GO:0006384">
    <property type="term" value="P:transcription initiation at RNA polymerase III promoter"/>
    <property type="evidence" value="ECO:0007669"/>
    <property type="project" value="EnsemblFungi"/>
</dbReference>
<feature type="domain" description="TFIIS-type" evidence="14">
    <location>
        <begin position="22"/>
        <end position="64"/>
    </location>
</feature>
<evidence type="ECO:0000256" key="10">
    <source>
        <dbReference type="ARBA" id="ARBA00029985"/>
    </source>
</evidence>
<gene>
    <name evidence="15" type="ORF">NEOLI_004171</name>
</gene>
<dbReference type="InterPro" id="IPR001222">
    <property type="entry name" value="Znf_TFIIS"/>
</dbReference>
<reference evidence="15 16" key="1">
    <citation type="submission" date="2016-04" db="EMBL/GenBank/DDBJ databases">
        <title>Evolutionary innovation and constraint leading to complex multicellularity in the Ascomycota.</title>
        <authorList>
            <person name="Cisse O."/>
            <person name="Nguyen A."/>
            <person name="Hewitt D.A."/>
            <person name="Jedd G."/>
            <person name="Stajich J.E."/>
        </authorList>
    </citation>
    <scope>NUCLEOTIDE SEQUENCE [LARGE SCALE GENOMIC DNA]</scope>
    <source>
        <strain evidence="15 16">DAH-3</strain>
    </source>
</reference>
<name>A0A1U7LMW3_NEOID</name>
<evidence type="ECO:0000256" key="2">
    <source>
        <dbReference type="ARBA" id="ARBA00008925"/>
    </source>
</evidence>
<evidence type="ECO:0000256" key="7">
    <source>
        <dbReference type="ARBA" id="ARBA00022833"/>
    </source>
</evidence>
<comment type="similarity">
    <text evidence="2">Belongs to the archaeal RpoM/eukaryotic RPA12/RPB9/RPC11 RNA polymerase family.</text>
</comment>
<keyword evidence="9" id="KW-0539">Nucleus</keyword>
<dbReference type="Gene3D" id="2.20.25.10">
    <property type="match status" value="1"/>
</dbReference>
<evidence type="ECO:0000256" key="3">
    <source>
        <dbReference type="ARBA" id="ARBA00020093"/>
    </source>
</evidence>
<dbReference type="SUPFAM" id="SSF57783">
    <property type="entry name" value="Zinc beta-ribbon"/>
    <property type="match status" value="1"/>
</dbReference>
<evidence type="ECO:0000256" key="12">
    <source>
        <dbReference type="PIRSR" id="PIRSR005586-1"/>
    </source>
</evidence>
<dbReference type="CDD" id="cd10509">
    <property type="entry name" value="Zn-ribbon_RPC11"/>
    <property type="match status" value="1"/>
</dbReference>
<protein>
    <recommendedName>
        <fullName evidence="3">DNA-directed RNA polymerase III subunit RPC10</fullName>
    </recommendedName>
    <alternativeName>
        <fullName evidence="11">DNA-directed RNA polymerases III 12.5 kDa polypeptide</fullName>
    </alternativeName>
    <alternativeName>
        <fullName evidence="10">RNA polymerase III subunit C11</fullName>
    </alternativeName>
</protein>
<dbReference type="GO" id="GO:0042797">
    <property type="term" value="P:tRNA transcription by RNA polymerase III"/>
    <property type="evidence" value="ECO:0007669"/>
    <property type="project" value="EnsemblFungi"/>
</dbReference>
<dbReference type="InterPro" id="IPR034014">
    <property type="entry name" value="Zn_ribbon_RPC11_C"/>
</dbReference>
<dbReference type="GO" id="GO:0006386">
    <property type="term" value="P:termination of RNA polymerase III transcription"/>
    <property type="evidence" value="ECO:0007669"/>
    <property type="project" value="EnsemblFungi"/>
</dbReference>
<dbReference type="Pfam" id="PF01096">
    <property type="entry name" value="Zn_ribbon_TFIIS"/>
    <property type="match status" value="1"/>
</dbReference>
<feature type="binding site" evidence="12">
    <location>
        <position position="31"/>
    </location>
    <ligand>
        <name>Zn(2+)</name>
        <dbReference type="ChEBI" id="CHEBI:29105"/>
        <label>2</label>
    </ligand>
</feature>
<accession>A0A1U7LMW3</accession>
<evidence type="ECO:0000256" key="13">
    <source>
        <dbReference type="PROSITE-ProRule" id="PRU00472"/>
    </source>
</evidence>
<evidence type="ECO:0000256" key="11">
    <source>
        <dbReference type="ARBA" id="ARBA00078207"/>
    </source>
</evidence>
<evidence type="ECO:0000259" key="14">
    <source>
        <dbReference type="PROSITE" id="PS51133"/>
    </source>
</evidence>
<keyword evidence="7 12" id="KW-0862">Zinc</keyword>
<dbReference type="SMART" id="SM00440">
    <property type="entry name" value="ZnF_C2C2"/>
    <property type="match status" value="1"/>
</dbReference>
<dbReference type="OrthoDB" id="282152at2759"/>
<feature type="binding site" evidence="12">
    <location>
        <position position="56"/>
    </location>
    <ligand>
        <name>Zn(2+)</name>
        <dbReference type="ChEBI" id="CHEBI:29105"/>
        <label>2</label>
    </ligand>
</feature>
<evidence type="ECO:0000313" key="15">
    <source>
        <dbReference type="EMBL" id="OLL23994.1"/>
    </source>
</evidence>
<dbReference type="EMBL" id="LXFE01001037">
    <property type="protein sequence ID" value="OLL23994.1"/>
    <property type="molecule type" value="Genomic_DNA"/>
</dbReference>
<dbReference type="OMA" id="CTECAHQ"/>